<accession>A0AAU9DPA2</accession>
<dbReference type="KEGG" id="xak:KIMC2_14050"/>
<evidence type="ECO:0000313" key="1">
    <source>
        <dbReference type="EMBL" id="BDR56843.1"/>
    </source>
</evidence>
<gene>
    <name evidence="1" type="ORF">KIMC2_14050</name>
</gene>
<dbReference type="EMBL" id="AP026801">
    <property type="protein sequence ID" value="BDR56843.1"/>
    <property type="molecule type" value="Genomic_DNA"/>
</dbReference>
<protein>
    <submittedName>
        <fullName evidence="1">MazF family toxin-antitoxin system</fullName>
    </submittedName>
</protein>
<dbReference type="RefSeq" id="WP_317695377.1">
    <property type="nucleotide sequence ID" value="NZ_AP026801.1"/>
</dbReference>
<sequence>MKTNDIISLYVGFIEGAGGKNRPVLVRKFTDSYIEVFKITSKYTNKSEFIKRQYYKIINWKQAGLNRESWVDIGTILQIPNSTISFKKIGRLSIKDQIEIDKFNDNFINHLK</sequence>
<evidence type="ECO:0000313" key="2">
    <source>
        <dbReference type="Proteomes" id="UP001321804"/>
    </source>
</evidence>
<organism evidence="1 2">
    <name type="scientific">Xylocopilactobacillus apis</name>
    <dbReference type="NCBI Taxonomy" id="2932183"/>
    <lineage>
        <taxon>Bacteria</taxon>
        <taxon>Bacillati</taxon>
        <taxon>Bacillota</taxon>
        <taxon>Bacilli</taxon>
        <taxon>Lactobacillales</taxon>
        <taxon>Lactobacillaceae</taxon>
        <taxon>Xylocopilactobacillus</taxon>
    </lineage>
</organism>
<proteinExistence type="predicted"/>
<dbReference type="InterPro" id="IPR011067">
    <property type="entry name" value="Plasmid_toxin/cell-grow_inhib"/>
</dbReference>
<name>A0AAU9DPA2_9LACO</name>
<dbReference type="Proteomes" id="UP001321804">
    <property type="component" value="Chromosome"/>
</dbReference>
<keyword evidence="2" id="KW-1185">Reference proteome</keyword>
<dbReference type="AlphaFoldDB" id="A0AAU9DPA2"/>
<dbReference type="Gene3D" id="2.30.30.110">
    <property type="match status" value="1"/>
</dbReference>
<dbReference type="SUPFAM" id="SSF50118">
    <property type="entry name" value="Cell growth inhibitor/plasmid maintenance toxic component"/>
    <property type="match status" value="1"/>
</dbReference>
<reference evidence="1 2" key="1">
    <citation type="journal article" date="2023" name="Microbiol. Spectr.">
        <title>Symbiosis of Carpenter Bees with Uncharacterized Lactic Acid Bacteria Showing NAD Auxotrophy.</title>
        <authorList>
            <person name="Kawasaki S."/>
            <person name="Ozawa K."/>
            <person name="Mori T."/>
            <person name="Yamamoto A."/>
            <person name="Ito M."/>
            <person name="Ohkuma M."/>
            <person name="Sakamoto M."/>
            <person name="Matsutani M."/>
        </authorList>
    </citation>
    <scope>NUCLEOTIDE SEQUENCE [LARGE SCALE GENOMIC DNA]</scope>
    <source>
        <strain evidence="1 2">KimC2</strain>
    </source>
</reference>